<reference evidence="7 8" key="1">
    <citation type="submission" date="2022-03" db="EMBL/GenBank/DDBJ databases">
        <title>Sinomonas sp. isolated from a soil.</title>
        <authorList>
            <person name="Han J."/>
            <person name="Kim D.-U."/>
        </authorList>
    </citation>
    <scope>NUCLEOTIDE SEQUENCE [LARGE SCALE GENOMIC DNA]</scope>
    <source>
        <strain evidence="7 8">5-5</strain>
    </source>
</reference>
<evidence type="ECO:0000256" key="1">
    <source>
        <dbReference type="ARBA" id="ARBA00004202"/>
    </source>
</evidence>
<comment type="subcellular location">
    <subcellularLocation>
        <location evidence="1">Cell membrane</location>
        <topology evidence="1">Peripheral membrane protein</topology>
    </subcellularLocation>
</comment>
<dbReference type="Gene3D" id="3.40.50.300">
    <property type="entry name" value="P-loop containing nucleotide triphosphate hydrolases"/>
    <property type="match status" value="1"/>
</dbReference>
<keyword evidence="5" id="KW-0046">Antibiotic resistance</keyword>
<comment type="caution">
    <text evidence="7">The sequence shown here is derived from an EMBL/GenBank/DDBJ whole genome shotgun (WGS) entry which is preliminary data.</text>
</comment>
<dbReference type="SMART" id="SM00382">
    <property type="entry name" value="AAA"/>
    <property type="match status" value="1"/>
</dbReference>
<accession>A0ABS9U1A0</accession>
<dbReference type="RefSeq" id="WP_241053980.1">
    <property type="nucleotide sequence ID" value="NZ_JAKZBV010000001.1"/>
</dbReference>
<evidence type="ECO:0000313" key="7">
    <source>
        <dbReference type="EMBL" id="MCH6470478.1"/>
    </source>
</evidence>
<dbReference type="GO" id="GO:0005524">
    <property type="term" value="F:ATP binding"/>
    <property type="evidence" value="ECO:0007669"/>
    <property type="project" value="UniProtKB-KW"/>
</dbReference>
<keyword evidence="8" id="KW-1185">Reference proteome</keyword>
<dbReference type="InterPro" id="IPR017871">
    <property type="entry name" value="ABC_transporter-like_CS"/>
</dbReference>
<sequence>MVLRTGSPCLEIEGLIHDVGPIAAEGGRMKRVLAGVDLTAYAGQVTVLLGVNGAGKTTTLECAQGLRRRTGGFIRLLGEDPQTAGADLRARVGVMLQDGGLPPSARPIALLKHVAGMYRNPLPVDELAERLGLDQFSGTNIRRLSGGQKQRVALAAALVGRPEVVFLDEPSAGLDPQSRQVVFDLIHELRAQGLGIILTTHLLDDAERLADWVAILDRGHIVAEGTVAELLGGATQAARRMTVRAPSGLDLAAAFAGARPAIEVRESPAGHYTIEGELTTAHLAALAQWLDARGIMPSSLELGSRSLEDVFLGIAEASAAQDSLPTNRAHEAEGRKVETA</sequence>
<dbReference type="Pfam" id="PF00005">
    <property type="entry name" value="ABC_tran"/>
    <property type="match status" value="1"/>
</dbReference>
<dbReference type="PANTHER" id="PTHR42711">
    <property type="entry name" value="ABC TRANSPORTER ATP-BINDING PROTEIN"/>
    <property type="match status" value="1"/>
</dbReference>
<keyword evidence="3" id="KW-0547">Nucleotide-binding</keyword>
<dbReference type="CDD" id="cd03230">
    <property type="entry name" value="ABC_DR_subfamily_A"/>
    <property type="match status" value="1"/>
</dbReference>
<dbReference type="InterPro" id="IPR003439">
    <property type="entry name" value="ABC_transporter-like_ATP-bd"/>
</dbReference>
<dbReference type="PANTHER" id="PTHR42711:SF16">
    <property type="entry name" value="ABC TRANSPORTER ATP-BINDING PROTEIN"/>
    <property type="match status" value="1"/>
</dbReference>
<organism evidence="7 8">
    <name type="scientific">Sinomonas terrae</name>
    <dbReference type="NCBI Taxonomy" id="2908838"/>
    <lineage>
        <taxon>Bacteria</taxon>
        <taxon>Bacillati</taxon>
        <taxon>Actinomycetota</taxon>
        <taxon>Actinomycetes</taxon>
        <taxon>Micrococcales</taxon>
        <taxon>Micrococcaceae</taxon>
        <taxon>Sinomonas</taxon>
    </lineage>
</organism>
<proteinExistence type="predicted"/>
<dbReference type="Proteomes" id="UP001202922">
    <property type="component" value="Unassembled WGS sequence"/>
</dbReference>
<dbReference type="EMBL" id="JAKZBV010000001">
    <property type="protein sequence ID" value="MCH6470478.1"/>
    <property type="molecule type" value="Genomic_DNA"/>
</dbReference>
<keyword evidence="2" id="KW-0813">Transport</keyword>
<name>A0ABS9U1A0_9MICC</name>
<dbReference type="InterPro" id="IPR050763">
    <property type="entry name" value="ABC_transporter_ATP-binding"/>
</dbReference>
<feature type="domain" description="ABC transporter" evidence="6">
    <location>
        <begin position="10"/>
        <end position="243"/>
    </location>
</feature>
<evidence type="ECO:0000313" key="8">
    <source>
        <dbReference type="Proteomes" id="UP001202922"/>
    </source>
</evidence>
<evidence type="ECO:0000256" key="4">
    <source>
        <dbReference type="ARBA" id="ARBA00022840"/>
    </source>
</evidence>
<dbReference type="PROSITE" id="PS50893">
    <property type="entry name" value="ABC_TRANSPORTER_2"/>
    <property type="match status" value="1"/>
</dbReference>
<evidence type="ECO:0000256" key="5">
    <source>
        <dbReference type="ARBA" id="ARBA00023251"/>
    </source>
</evidence>
<evidence type="ECO:0000259" key="6">
    <source>
        <dbReference type="PROSITE" id="PS50893"/>
    </source>
</evidence>
<evidence type="ECO:0000256" key="2">
    <source>
        <dbReference type="ARBA" id="ARBA00022448"/>
    </source>
</evidence>
<dbReference type="SUPFAM" id="SSF52540">
    <property type="entry name" value="P-loop containing nucleoside triphosphate hydrolases"/>
    <property type="match status" value="1"/>
</dbReference>
<dbReference type="InterPro" id="IPR027417">
    <property type="entry name" value="P-loop_NTPase"/>
</dbReference>
<dbReference type="InterPro" id="IPR003593">
    <property type="entry name" value="AAA+_ATPase"/>
</dbReference>
<evidence type="ECO:0000256" key="3">
    <source>
        <dbReference type="ARBA" id="ARBA00022741"/>
    </source>
</evidence>
<gene>
    <name evidence="7" type="ORF">L0M17_10900</name>
</gene>
<keyword evidence="4 7" id="KW-0067">ATP-binding</keyword>
<protein>
    <submittedName>
        <fullName evidence="7">ABC transporter ATP-binding protein</fullName>
    </submittedName>
</protein>
<dbReference type="PROSITE" id="PS00211">
    <property type="entry name" value="ABC_TRANSPORTER_1"/>
    <property type="match status" value="1"/>
</dbReference>